<feature type="binding site" evidence="5">
    <location>
        <begin position="205"/>
        <end position="211"/>
    </location>
    <ligand>
        <name>2-oxoglutarate</name>
        <dbReference type="ChEBI" id="CHEBI:16810"/>
    </ligand>
</feature>
<dbReference type="AlphaFoldDB" id="A0A096HHF8"/>
<keyword evidence="2 8" id="KW-0223">Dioxygenase</keyword>
<dbReference type="InterPro" id="IPR004574">
    <property type="entry name" value="Alkb"/>
</dbReference>
<reference evidence="8 9" key="1">
    <citation type="submission" date="2013-09" db="EMBL/GenBank/DDBJ databases">
        <title>High correlation between genotypes and phenotypes of environmental bacteria Comamonas testosteroni strains.</title>
        <authorList>
            <person name="Liu L."/>
            <person name="Zhu W."/>
            <person name="Xia X."/>
            <person name="Xu B."/>
            <person name="Luo M."/>
            <person name="Wang G."/>
        </authorList>
    </citation>
    <scope>NUCLEOTIDE SEQUENCE [LARGE SCALE GENOMIC DNA]</scope>
    <source>
        <strain evidence="8 9">JL40</strain>
    </source>
</reference>
<accession>A0A096HHF8</accession>
<feature type="binding site" evidence="5">
    <location>
        <begin position="121"/>
        <end position="123"/>
    </location>
    <ligand>
        <name>2-oxoglutarate</name>
        <dbReference type="ChEBI" id="CHEBI:16810"/>
    </ligand>
</feature>
<comment type="caution">
    <text evidence="8">The sequence shown here is derived from an EMBL/GenBank/DDBJ whole genome shotgun (WGS) entry which is preliminary data.</text>
</comment>
<feature type="binding site" evidence="6">
    <location>
        <position position="188"/>
    </location>
    <ligand>
        <name>Fe cation</name>
        <dbReference type="ChEBI" id="CHEBI:24875"/>
        <note>catalytic</note>
    </ligand>
</feature>
<dbReference type="GO" id="GO:0035515">
    <property type="term" value="F:oxidative RNA demethylase activity"/>
    <property type="evidence" value="ECO:0007669"/>
    <property type="project" value="TreeGrafter"/>
</dbReference>
<keyword evidence="1 6" id="KW-0479">Metal-binding</keyword>
<feature type="binding site" evidence="5">
    <location>
        <position position="70"/>
    </location>
    <ligand>
        <name>substrate</name>
    </ligand>
</feature>
<dbReference type="GO" id="GO:0005737">
    <property type="term" value="C:cytoplasm"/>
    <property type="evidence" value="ECO:0007669"/>
    <property type="project" value="TreeGrafter"/>
</dbReference>
<dbReference type="NCBIfam" id="NF011930">
    <property type="entry name" value="PRK15401.1"/>
    <property type="match status" value="1"/>
</dbReference>
<feature type="binding site" evidence="6">
    <location>
        <position position="134"/>
    </location>
    <ligand>
        <name>Fe cation</name>
        <dbReference type="ChEBI" id="CHEBI:24875"/>
        <note>catalytic</note>
    </ligand>
</feature>
<evidence type="ECO:0000256" key="6">
    <source>
        <dbReference type="PIRSR" id="PIRSR604574-2"/>
    </source>
</evidence>
<organism evidence="8 9">
    <name type="scientific">Comamonas testosteroni</name>
    <name type="common">Pseudomonas testosteroni</name>
    <dbReference type="NCBI Taxonomy" id="285"/>
    <lineage>
        <taxon>Bacteria</taxon>
        <taxon>Pseudomonadati</taxon>
        <taxon>Pseudomonadota</taxon>
        <taxon>Betaproteobacteria</taxon>
        <taxon>Burkholderiales</taxon>
        <taxon>Comamonadaceae</taxon>
        <taxon>Comamonas</taxon>
    </lineage>
</organism>
<dbReference type="Pfam" id="PF13532">
    <property type="entry name" value="2OG-FeII_Oxy_2"/>
    <property type="match status" value="1"/>
</dbReference>
<evidence type="ECO:0000259" key="7">
    <source>
        <dbReference type="PROSITE" id="PS51471"/>
    </source>
</evidence>
<comment type="cofactor">
    <cofactor evidence="6">
        <name>Fe(2+)</name>
        <dbReference type="ChEBI" id="CHEBI:29033"/>
    </cofactor>
    <text evidence="6">Binds 1 Fe(2+) ion per subunit.</text>
</comment>
<evidence type="ECO:0000313" key="9">
    <source>
        <dbReference type="Proteomes" id="UP000029553"/>
    </source>
</evidence>
<dbReference type="InterPro" id="IPR005123">
    <property type="entry name" value="Oxoglu/Fe-dep_dioxygenase_dom"/>
</dbReference>
<name>A0A096HHF8_COMTE</name>
<dbReference type="GO" id="GO:0035516">
    <property type="term" value="F:broad specificity oxidative DNA demethylase activity"/>
    <property type="evidence" value="ECO:0007669"/>
    <property type="project" value="TreeGrafter"/>
</dbReference>
<feature type="binding site" evidence="5">
    <location>
        <begin position="77"/>
        <end position="79"/>
    </location>
    <ligand>
        <name>substrate</name>
    </ligand>
</feature>
<proteinExistence type="predicted"/>
<dbReference type="InterPro" id="IPR037151">
    <property type="entry name" value="AlkB-like_sf"/>
</dbReference>
<sequence length="224" mass="24211">MTLSLFPLDPLPAETIDDGAVLLRGFAAAEEQRWVAEVTALQTRAAFRTMQVPGGKFMSVAISNAGGWGWISDLQGYRYSAVDPQTGKPWPAIPAFLGEQAARAAALAGYLGFAPDACLINRYQPSARMGLHRDQDESDFAAPIVSVSLGLACSFLWGGLTRHSPTRRLALTHGDVLVWGGPSRLVFHGVAPLKQGQHPLLGNERWNLTFRMAKARYPAGLPSE</sequence>
<evidence type="ECO:0000256" key="1">
    <source>
        <dbReference type="ARBA" id="ARBA00022723"/>
    </source>
</evidence>
<dbReference type="PANTHER" id="PTHR16557">
    <property type="entry name" value="ALKYLATED DNA REPAIR PROTEIN ALKB-RELATED"/>
    <property type="match status" value="1"/>
</dbReference>
<dbReference type="GO" id="GO:0035513">
    <property type="term" value="P:oxidative RNA demethylation"/>
    <property type="evidence" value="ECO:0007669"/>
    <property type="project" value="TreeGrafter"/>
</dbReference>
<dbReference type="GO" id="GO:0008198">
    <property type="term" value="F:ferrous iron binding"/>
    <property type="evidence" value="ECO:0007669"/>
    <property type="project" value="TreeGrafter"/>
</dbReference>
<dbReference type="RefSeq" id="WP_034370904.1">
    <property type="nucleotide sequence ID" value="NZ_AWOR01000050.1"/>
</dbReference>
<evidence type="ECO:0000256" key="3">
    <source>
        <dbReference type="ARBA" id="ARBA00023002"/>
    </source>
</evidence>
<evidence type="ECO:0000256" key="5">
    <source>
        <dbReference type="PIRSR" id="PIRSR604574-1"/>
    </source>
</evidence>
<keyword evidence="3" id="KW-0560">Oxidoreductase</keyword>
<dbReference type="EMBL" id="AWOR01000050">
    <property type="protein sequence ID" value="KGH28322.1"/>
    <property type="molecule type" value="Genomic_DNA"/>
</dbReference>
<evidence type="ECO:0000256" key="2">
    <source>
        <dbReference type="ARBA" id="ARBA00022964"/>
    </source>
</evidence>
<gene>
    <name evidence="8" type="ORF">P353_15515</name>
</gene>
<feature type="binding site" evidence="5">
    <location>
        <position position="162"/>
    </location>
    <ligand>
        <name>substrate</name>
    </ligand>
</feature>
<feature type="binding site" evidence="6">
    <location>
        <position position="132"/>
    </location>
    <ligand>
        <name>Fe cation</name>
        <dbReference type="ChEBI" id="CHEBI:24875"/>
        <note>catalytic</note>
    </ligand>
</feature>
<feature type="domain" description="Fe2OG dioxygenase" evidence="7">
    <location>
        <begin position="114"/>
        <end position="214"/>
    </location>
</feature>
<evidence type="ECO:0000313" key="8">
    <source>
        <dbReference type="EMBL" id="KGH28322.1"/>
    </source>
</evidence>
<dbReference type="Proteomes" id="UP000029553">
    <property type="component" value="Unassembled WGS sequence"/>
</dbReference>
<dbReference type="InterPro" id="IPR027450">
    <property type="entry name" value="AlkB-like"/>
</dbReference>
<dbReference type="PANTHER" id="PTHR16557:SF2">
    <property type="entry name" value="NUCLEIC ACID DIOXYGENASE ALKBH1"/>
    <property type="match status" value="1"/>
</dbReference>
<evidence type="ECO:0000256" key="4">
    <source>
        <dbReference type="ARBA" id="ARBA00023004"/>
    </source>
</evidence>
<dbReference type="SUPFAM" id="SSF51197">
    <property type="entry name" value="Clavaminate synthase-like"/>
    <property type="match status" value="1"/>
</dbReference>
<keyword evidence="4 6" id="KW-0408">Iron</keyword>
<protein>
    <submittedName>
        <fullName evidence="8">Dioxygenase</fullName>
    </submittedName>
</protein>
<feature type="binding site" evidence="5">
    <location>
        <position position="136"/>
    </location>
    <ligand>
        <name>substrate</name>
    </ligand>
</feature>
<dbReference type="PROSITE" id="PS51471">
    <property type="entry name" value="FE2OG_OXY"/>
    <property type="match status" value="1"/>
</dbReference>
<dbReference type="Gene3D" id="2.60.120.590">
    <property type="entry name" value="Alpha-ketoglutarate-dependent dioxygenase AlkB-like"/>
    <property type="match status" value="1"/>
</dbReference>